<feature type="region of interest" description="Disordered" evidence="1">
    <location>
        <begin position="1"/>
        <end position="21"/>
    </location>
</feature>
<dbReference type="GeneID" id="19945739"/>
<feature type="compositionally biased region" description="Basic and acidic residues" evidence="1">
    <location>
        <begin position="1"/>
        <end position="17"/>
    </location>
</feature>
<protein>
    <submittedName>
        <fullName evidence="2">Uncharacterized protein</fullName>
    </submittedName>
</protein>
<gene>
    <name evidence="2" type="ORF">SDRG_05012</name>
</gene>
<accession>T0RXM4</accession>
<evidence type="ECO:0000256" key="1">
    <source>
        <dbReference type="SAM" id="MobiDB-lite"/>
    </source>
</evidence>
<evidence type="ECO:0000313" key="2">
    <source>
        <dbReference type="EMBL" id="EQC37408.1"/>
    </source>
</evidence>
<dbReference type="InParanoid" id="T0RXM4"/>
<sequence length="323" mass="36341">MAPKAKQEKKPAPEPARRMGPWTPEEVAYTHRLSQDFQLGLLEDVRQGMSLRQWLSHILNCSPMRISKKFEVEPSLRARCNYVVNWQRIKSLTPHEAYVRKKELETLERNFKKSTESQDYVRLMQSMRNCYDKYRKGKTKGRGAKRGKGKEPVGAPPRKKNPRRCATTPAYDEATSSSSASSPTTSSTLSPPTLPMLPPLTAPPLPSFPSSKQQLQKVQQLSLPARRDMVDRLEVHAVFHEYLVLMQQLQTSSTDVRDNLSALQARIERMSVEQGMTPLTIGVLNSIRAGLCIAEALTPTTEETLNDSSAIETLLRLSRASPA</sequence>
<dbReference type="Proteomes" id="UP000030762">
    <property type="component" value="Unassembled WGS sequence"/>
</dbReference>
<dbReference type="VEuPathDB" id="FungiDB:SDRG_05012"/>
<feature type="compositionally biased region" description="Pro residues" evidence="1">
    <location>
        <begin position="192"/>
        <end position="207"/>
    </location>
</feature>
<feature type="compositionally biased region" description="Low complexity" evidence="1">
    <location>
        <begin position="174"/>
        <end position="191"/>
    </location>
</feature>
<organism evidence="2 3">
    <name type="scientific">Saprolegnia diclina (strain VS20)</name>
    <dbReference type="NCBI Taxonomy" id="1156394"/>
    <lineage>
        <taxon>Eukaryota</taxon>
        <taxon>Sar</taxon>
        <taxon>Stramenopiles</taxon>
        <taxon>Oomycota</taxon>
        <taxon>Saprolegniomycetes</taxon>
        <taxon>Saprolegniales</taxon>
        <taxon>Saprolegniaceae</taxon>
        <taxon>Saprolegnia</taxon>
    </lineage>
</organism>
<keyword evidence="3" id="KW-1185">Reference proteome</keyword>
<proteinExistence type="predicted"/>
<dbReference type="RefSeq" id="XP_008608928.1">
    <property type="nucleotide sequence ID" value="XM_008610706.1"/>
</dbReference>
<feature type="compositionally biased region" description="Basic residues" evidence="1">
    <location>
        <begin position="135"/>
        <end position="148"/>
    </location>
</feature>
<dbReference type="OrthoDB" id="206902at2759"/>
<name>T0RXM4_SAPDV</name>
<evidence type="ECO:0000313" key="3">
    <source>
        <dbReference type="Proteomes" id="UP000030762"/>
    </source>
</evidence>
<feature type="region of interest" description="Disordered" evidence="1">
    <location>
        <begin position="131"/>
        <end position="215"/>
    </location>
</feature>
<dbReference type="EMBL" id="JH767144">
    <property type="protein sequence ID" value="EQC37408.1"/>
    <property type="molecule type" value="Genomic_DNA"/>
</dbReference>
<dbReference type="PANTHER" id="PTHR35213:SF3">
    <property type="entry name" value="MYB-LIKE DOMAIN-CONTAINING PROTEIN"/>
    <property type="match status" value="1"/>
</dbReference>
<reference evidence="2 3" key="1">
    <citation type="submission" date="2012-04" db="EMBL/GenBank/DDBJ databases">
        <title>The Genome Sequence of Saprolegnia declina VS20.</title>
        <authorList>
            <consortium name="The Broad Institute Genome Sequencing Platform"/>
            <person name="Russ C."/>
            <person name="Nusbaum C."/>
            <person name="Tyler B."/>
            <person name="van West P."/>
            <person name="Dieguez-Uribeondo J."/>
            <person name="de Bruijn I."/>
            <person name="Tripathy S."/>
            <person name="Jiang R."/>
            <person name="Young S.K."/>
            <person name="Zeng Q."/>
            <person name="Gargeya S."/>
            <person name="Fitzgerald M."/>
            <person name="Haas B."/>
            <person name="Abouelleil A."/>
            <person name="Alvarado L."/>
            <person name="Arachchi H.M."/>
            <person name="Berlin A."/>
            <person name="Chapman S.B."/>
            <person name="Goldberg J."/>
            <person name="Griggs A."/>
            <person name="Gujja S."/>
            <person name="Hansen M."/>
            <person name="Howarth C."/>
            <person name="Imamovic A."/>
            <person name="Larimer J."/>
            <person name="McCowen C."/>
            <person name="Montmayeur A."/>
            <person name="Murphy C."/>
            <person name="Neiman D."/>
            <person name="Pearson M."/>
            <person name="Priest M."/>
            <person name="Roberts A."/>
            <person name="Saif S."/>
            <person name="Shea T."/>
            <person name="Sisk P."/>
            <person name="Sykes S."/>
            <person name="Wortman J."/>
            <person name="Nusbaum C."/>
            <person name="Birren B."/>
        </authorList>
    </citation>
    <scope>NUCLEOTIDE SEQUENCE [LARGE SCALE GENOMIC DNA]</scope>
    <source>
        <strain evidence="2 3">VS20</strain>
    </source>
</reference>
<dbReference type="AlphaFoldDB" id="T0RXM4"/>
<dbReference type="OMA" id="WLSHILN"/>
<dbReference type="PANTHER" id="PTHR35213">
    <property type="entry name" value="RING-TYPE DOMAIN-CONTAINING PROTEIN-RELATED"/>
    <property type="match status" value="1"/>
</dbReference>